<dbReference type="PANTHER" id="PTHR36169">
    <property type="entry name" value="ETHANOLAMINE UTILIZATION PROTEIN EUTQ"/>
    <property type="match status" value="1"/>
</dbReference>
<reference evidence="2" key="1">
    <citation type="submission" date="2021-03" db="EMBL/GenBank/DDBJ databases">
        <title>Genomic Encyclopedia of Type Strains, Phase IV (KMG-IV): sequencing the most valuable type-strain genomes for metagenomic binning, comparative biology and taxonomic classification.</title>
        <authorList>
            <person name="Goeker M."/>
        </authorList>
    </citation>
    <scope>NUCLEOTIDE SEQUENCE</scope>
    <source>
        <strain evidence="2">DSM 107338</strain>
    </source>
</reference>
<dbReference type="Proteomes" id="UP001138793">
    <property type="component" value="Unassembled WGS sequence"/>
</dbReference>
<keyword evidence="3" id="KW-1185">Reference proteome</keyword>
<dbReference type="InterPro" id="IPR008579">
    <property type="entry name" value="UGlyAH_Cupin_dom"/>
</dbReference>
<evidence type="ECO:0000313" key="2">
    <source>
        <dbReference type="EMBL" id="MBP2078461.1"/>
    </source>
</evidence>
<comment type="caution">
    <text evidence="2">The sequence shown here is derived from an EMBL/GenBank/DDBJ whole genome shotgun (WGS) entry which is preliminary data.</text>
</comment>
<evidence type="ECO:0000313" key="3">
    <source>
        <dbReference type="Proteomes" id="UP001138793"/>
    </source>
</evidence>
<name>A0A9X1CCX7_9BACI</name>
<evidence type="ECO:0000259" key="1">
    <source>
        <dbReference type="Pfam" id="PF05899"/>
    </source>
</evidence>
<organism evidence="2 3">
    <name type="scientific">Oceanobacillus polygoni</name>
    <dbReference type="NCBI Taxonomy" id="1235259"/>
    <lineage>
        <taxon>Bacteria</taxon>
        <taxon>Bacillati</taxon>
        <taxon>Bacillota</taxon>
        <taxon>Bacilli</taxon>
        <taxon>Bacillales</taxon>
        <taxon>Bacillaceae</taxon>
        <taxon>Oceanobacillus</taxon>
    </lineage>
</organism>
<dbReference type="EMBL" id="JAGGMB010000008">
    <property type="protein sequence ID" value="MBP2078461.1"/>
    <property type="molecule type" value="Genomic_DNA"/>
</dbReference>
<dbReference type="AlphaFoldDB" id="A0A9X1CCX7"/>
<dbReference type="InterPro" id="IPR014710">
    <property type="entry name" value="RmlC-like_jellyroll"/>
</dbReference>
<dbReference type="Pfam" id="PF05899">
    <property type="entry name" value="Cupin_3"/>
    <property type="match status" value="1"/>
</dbReference>
<gene>
    <name evidence="2" type="ORF">J2Z64_002725</name>
</gene>
<proteinExistence type="predicted"/>
<dbReference type="InterPro" id="IPR011051">
    <property type="entry name" value="RmlC_Cupin_sf"/>
</dbReference>
<dbReference type="PANTHER" id="PTHR36169:SF1">
    <property type="entry name" value="ACETATE KINASE EUTQ"/>
    <property type="match status" value="1"/>
</dbReference>
<sequence>MSEKTASQTKYNYLSQNPGVQLIKAGTYEPKRLTNKSQIIDVPVSSNENQVQLGYFNMQPGEEFEFVYEFLEIKTVIEGKIVVRDDQGKKYVATEGDVFIFTPHTTVVFDAESDGKAIYSAHRAPEDSML</sequence>
<dbReference type="InterPro" id="IPR010424">
    <property type="entry name" value="EutQ"/>
</dbReference>
<protein>
    <submittedName>
        <fullName evidence="2">Cupin superfamily protein</fullName>
    </submittedName>
</protein>
<dbReference type="Gene3D" id="2.60.120.10">
    <property type="entry name" value="Jelly Rolls"/>
    <property type="match status" value="1"/>
</dbReference>
<feature type="domain" description="(S)-ureidoglycine aminohydrolase cupin" evidence="1">
    <location>
        <begin position="48"/>
        <end position="111"/>
    </location>
</feature>
<dbReference type="OrthoDB" id="6226972at2"/>
<dbReference type="SUPFAM" id="SSF51182">
    <property type="entry name" value="RmlC-like cupins"/>
    <property type="match status" value="1"/>
</dbReference>
<accession>A0A9X1CCX7</accession>
<dbReference type="RefSeq" id="WP_149476139.1">
    <property type="nucleotide sequence ID" value="NZ_JAGGMB010000008.1"/>
</dbReference>